<reference evidence="7" key="2">
    <citation type="journal article" date="2023" name="IMA Fungus">
        <title>Comparative genomic study of the Penicillium genus elucidates a diverse pangenome and 15 lateral gene transfer events.</title>
        <authorList>
            <person name="Petersen C."/>
            <person name="Sorensen T."/>
            <person name="Nielsen M.R."/>
            <person name="Sondergaard T.E."/>
            <person name="Sorensen J.L."/>
            <person name="Fitzpatrick D.A."/>
            <person name="Frisvad J.C."/>
            <person name="Nielsen K.L."/>
        </authorList>
    </citation>
    <scope>NUCLEOTIDE SEQUENCE</scope>
    <source>
        <strain evidence="7">IBT 35673</strain>
    </source>
</reference>
<sequence>MGTKASATSEQAERGDEALLCLNFVMNEDRCELESEDGRPIATMNKKTHLALNDLASSVKSIEFKGVTSRRELYQRLSTSSEPFNSKSPKLCWGIQIYVFGARADVAVVGRELSRYRLFLQHPSPSVDDTTYENPHYLNLPGNSLPNGAILPPISSEILDRDTAHTEVAGSINHEVTDVFSAINDLPKQDFLKKVETDGRIQTTLLSHQSEGVSFIIHREQPFAMKSGSLWRQDESLMDRSYYRHKITDAKSRVATDILGGILADEMGLGKTLMMIAAVASSMPDAESHASLMPQNIELGQAAGKIPAKSTLVIVPSPLILDGWVEELERHVVAGSLSYYKYHGVSRSLNTSVCPPYNIVLTTYGTVVADFSRGGGALSKFRWYRLVLDEAHIIRNSSTKTFKAIMDLSAVIRWCMSGTPIQNSLDDLESLVKFLRVPVLDDSSIFRKFITGKTLARIISPKSNYGNLRLLLGSICLRRNISMVTELEASSQVQRPTLSESERRAYKALETACRERITAAISFQRGKGESRIVLTAILLLRIFCNTGVNSTLTLENFLEQSQADEIASLALQGGEDICIECNTDVTLLAHNSTATENQLQDKPTCHQCMSRTSKPTDQTGQPHGVDAGREAANTTQGQEINVSTDSPARTLHNIRASYPPKLMALLDNIKEHYDKERSIVFSYWRRSLDLVGRLFDEQAIAYCRVDGTIHSTQRKKVLQQFHEDPLTRVLLITQGTGSVGLNNLSVASRVHILEPQWNPSIENQAIGRVLRIGQDKKVSVVRYIVQGTIEEASSGAPGNDGV</sequence>
<keyword evidence="3" id="KW-0067">ATP-binding</keyword>
<dbReference type="SMART" id="SM00490">
    <property type="entry name" value="HELICc"/>
    <property type="match status" value="1"/>
</dbReference>
<feature type="domain" description="Helicase C-terminal" evidence="6">
    <location>
        <begin position="661"/>
        <end position="802"/>
    </location>
</feature>
<dbReference type="GO" id="GO:0016787">
    <property type="term" value="F:hydrolase activity"/>
    <property type="evidence" value="ECO:0007669"/>
    <property type="project" value="UniProtKB-KW"/>
</dbReference>
<dbReference type="EMBL" id="JAPZBQ010000003">
    <property type="protein sequence ID" value="KAJ5338183.1"/>
    <property type="molecule type" value="Genomic_DNA"/>
</dbReference>
<gene>
    <name evidence="7" type="ORF">N7452_004911</name>
</gene>
<evidence type="ECO:0000259" key="5">
    <source>
        <dbReference type="PROSITE" id="PS51192"/>
    </source>
</evidence>
<proteinExistence type="predicted"/>
<dbReference type="CDD" id="cd18008">
    <property type="entry name" value="DEXDc_SHPRH-like"/>
    <property type="match status" value="1"/>
</dbReference>
<dbReference type="InterPro" id="IPR049730">
    <property type="entry name" value="SNF2/RAD54-like_C"/>
</dbReference>
<dbReference type="Gene3D" id="3.40.50.300">
    <property type="entry name" value="P-loop containing nucleotide triphosphate hydrolases"/>
    <property type="match status" value="1"/>
</dbReference>
<dbReference type="GO" id="GO:0006281">
    <property type="term" value="P:DNA repair"/>
    <property type="evidence" value="ECO:0007669"/>
    <property type="project" value="TreeGrafter"/>
</dbReference>
<dbReference type="Pfam" id="PF00271">
    <property type="entry name" value="Helicase_C"/>
    <property type="match status" value="1"/>
</dbReference>
<organism evidence="7 8">
    <name type="scientific">Penicillium brevicompactum</name>
    <dbReference type="NCBI Taxonomy" id="5074"/>
    <lineage>
        <taxon>Eukaryota</taxon>
        <taxon>Fungi</taxon>
        <taxon>Dikarya</taxon>
        <taxon>Ascomycota</taxon>
        <taxon>Pezizomycotina</taxon>
        <taxon>Eurotiomycetes</taxon>
        <taxon>Eurotiomycetidae</taxon>
        <taxon>Eurotiales</taxon>
        <taxon>Aspergillaceae</taxon>
        <taxon>Penicillium</taxon>
    </lineage>
</organism>
<protein>
    <submittedName>
        <fullName evidence="7">Uncharacterized protein</fullName>
    </submittedName>
</protein>
<dbReference type="GO" id="GO:0005634">
    <property type="term" value="C:nucleus"/>
    <property type="evidence" value="ECO:0007669"/>
    <property type="project" value="TreeGrafter"/>
</dbReference>
<keyword evidence="1" id="KW-0547">Nucleotide-binding</keyword>
<comment type="caution">
    <text evidence="7">The sequence shown here is derived from an EMBL/GenBank/DDBJ whole genome shotgun (WGS) entry which is preliminary data.</text>
</comment>
<evidence type="ECO:0000313" key="7">
    <source>
        <dbReference type="EMBL" id="KAJ5338183.1"/>
    </source>
</evidence>
<dbReference type="SUPFAM" id="SSF52540">
    <property type="entry name" value="P-loop containing nucleoside triphosphate hydrolases"/>
    <property type="match status" value="2"/>
</dbReference>
<dbReference type="Proteomes" id="UP001147695">
    <property type="component" value="Unassembled WGS sequence"/>
</dbReference>
<keyword evidence="2" id="KW-0378">Hydrolase</keyword>
<dbReference type="InterPro" id="IPR014001">
    <property type="entry name" value="Helicase_ATP-bd"/>
</dbReference>
<dbReference type="PROSITE" id="PS51192">
    <property type="entry name" value="HELICASE_ATP_BIND_1"/>
    <property type="match status" value="1"/>
</dbReference>
<dbReference type="CDD" id="cd18793">
    <property type="entry name" value="SF2_C_SNF"/>
    <property type="match status" value="1"/>
</dbReference>
<feature type="compositionally biased region" description="Polar residues" evidence="4">
    <location>
        <begin position="609"/>
        <end position="621"/>
    </location>
</feature>
<dbReference type="Pfam" id="PF00176">
    <property type="entry name" value="SNF2-rel_dom"/>
    <property type="match status" value="1"/>
</dbReference>
<reference evidence="7" key="1">
    <citation type="submission" date="2022-12" db="EMBL/GenBank/DDBJ databases">
        <authorList>
            <person name="Petersen C."/>
        </authorList>
    </citation>
    <scope>NUCLEOTIDE SEQUENCE</scope>
    <source>
        <strain evidence="7">IBT 35673</strain>
    </source>
</reference>
<dbReference type="SMART" id="SM00487">
    <property type="entry name" value="DEXDc"/>
    <property type="match status" value="1"/>
</dbReference>
<dbReference type="PROSITE" id="PS51194">
    <property type="entry name" value="HELICASE_CTER"/>
    <property type="match status" value="1"/>
</dbReference>
<evidence type="ECO:0000259" key="6">
    <source>
        <dbReference type="PROSITE" id="PS51194"/>
    </source>
</evidence>
<evidence type="ECO:0000313" key="8">
    <source>
        <dbReference type="Proteomes" id="UP001147695"/>
    </source>
</evidence>
<dbReference type="GO" id="GO:0005524">
    <property type="term" value="F:ATP binding"/>
    <property type="evidence" value="ECO:0007669"/>
    <property type="project" value="UniProtKB-KW"/>
</dbReference>
<dbReference type="PANTHER" id="PTHR45626:SF52">
    <property type="entry name" value="SINGLE-STRANDED DNA-DEPENDENT ATPASE (EUROFUNG)"/>
    <property type="match status" value="1"/>
</dbReference>
<dbReference type="InterPro" id="IPR027417">
    <property type="entry name" value="P-loop_NTPase"/>
</dbReference>
<evidence type="ECO:0000256" key="3">
    <source>
        <dbReference type="ARBA" id="ARBA00022840"/>
    </source>
</evidence>
<accession>A0A9W9QNH4</accession>
<feature type="region of interest" description="Disordered" evidence="4">
    <location>
        <begin position="609"/>
        <end position="639"/>
    </location>
</feature>
<dbReference type="InterPro" id="IPR038718">
    <property type="entry name" value="SNF2-like_sf"/>
</dbReference>
<dbReference type="GO" id="GO:0008094">
    <property type="term" value="F:ATP-dependent activity, acting on DNA"/>
    <property type="evidence" value="ECO:0007669"/>
    <property type="project" value="TreeGrafter"/>
</dbReference>
<evidence type="ECO:0000256" key="1">
    <source>
        <dbReference type="ARBA" id="ARBA00022741"/>
    </source>
</evidence>
<dbReference type="Gene3D" id="3.40.50.10810">
    <property type="entry name" value="Tandem AAA-ATPase domain"/>
    <property type="match status" value="1"/>
</dbReference>
<feature type="domain" description="Helicase ATP-binding" evidence="5">
    <location>
        <begin position="252"/>
        <end position="438"/>
    </location>
</feature>
<evidence type="ECO:0000256" key="4">
    <source>
        <dbReference type="SAM" id="MobiDB-lite"/>
    </source>
</evidence>
<dbReference type="InterPro" id="IPR001650">
    <property type="entry name" value="Helicase_C-like"/>
</dbReference>
<dbReference type="PANTHER" id="PTHR45626">
    <property type="entry name" value="TRANSCRIPTION TERMINATION FACTOR 2-RELATED"/>
    <property type="match status" value="1"/>
</dbReference>
<name>A0A9W9QNH4_PENBR</name>
<dbReference type="InterPro" id="IPR050628">
    <property type="entry name" value="SNF2_RAD54_helicase_TF"/>
</dbReference>
<evidence type="ECO:0000256" key="2">
    <source>
        <dbReference type="ARBA" id="ARBA00022801"/>
    </source>
</evidence>
<dbReference type="InterPro" id="IPR000330">
    <property type="entry name" value="SNF2_N"/>
</dbReference>
<dbReference type="AlphaFoldDB" id="A0A9W9QNH4"/>